<dbReference type="EMBL" id="BAAALT010000182">
    <property type="protein sequence ID" value="GAA1821553.1"/>
    <property type="molecule type" value="Genomic_DNA"/>
</dbReference>
<protein>
    <submittedName>
        <fullName evidence="1">Uncharacterized protein</fullName>
    </submittedName>
</protein>
<dbReference type="Proteomes" id="UP001500218">
    <property type="component" value="Unassembled WGS sequence"/>
</dbReference>
<accession>A0ABN2ME04</accession>
<organism evidence="1 2">
    <name type="scientific">Luedemannella flava</name>
    <dbReference type="NCBI Taxonomy" id="349316"/>
    <lineage>
        <taxon>Bacteria</taxon>
        <taxon>Bacillati</taxon>
        <taxon>Actinomycetota</taxon>
        <taxon>Actinomycetes</taxon>
        <taxon>Micromonosporales</taxon>
        <taxon>Micromonosporaceae</taxon>
        <taxon>Luedemannella</taxon>
    </lineage>
</organism>
<sequence length="84" mass="9417">MVAIEAYPANWLRVLLWRDRLTTDQRTAARGDGDTATRLAVADETKIDLGLHADVRFDLRIWTDRIAATEAARAIRNALNGPRS</sequence>
<evidence type="ECO:0000313" key="2">
    <source>
        <dbReference type="Proteomes" id="UP001500218"/>
    </source>
</evidence>
<reference evidence="1 2" key="1">
    <citation type="journal article" date="2019" name="Int. J. Syst. Evol. Microbiol.">
        <title>The Global Catalogue of Microorganisms (GCM) 10K type strain sequencing project: providing services to taxonomists for standard genome sequencing and annotation.</title>
        <authorList>
            <consortium name="The Broad Institute Genomics Platform"/>
            <consortium name="The Broad Institute Genome Sequencing Center for Infectious Disease"/>
            <person name="Wu L."/>
            <person name="Ma J."/>
        </authorList>
    </citation>
    <scope>NUCLEOTIDE SEQUENCE [LARGE SCALE GENOMIC DNA]</scope>
    <source>
        <strain evidence="1 2">JCM 13250</strain>
    </source>
</reference>
<evidence type="ECO:0000313" key="1">
    <source>
        <dbReference type="EMBL" id="GAA1821553.1"/>
    </source>
</evidence>
<name>A0ABN2ME04_9ACTN</name>
<comment type="caution">
    <text evidence="1">The sequence shown here is derived from an EMBL/GenBank/DDBJ whole genome shotgun (WGS) entry which is preliminary data.</text>
</comment>
<proteinExistence type="predicted"/>
<keyword evidence="2" id="KW-1185">Reference proteome</keyword>
<gene>
    <name evidence="1" type="ORF">GCM10009682_47170</name>
</gene>